<dbReference type="InterPro" id="IPR018445">
    <property type="entry name" value="Put_Phosphate_transp_reg"/>
</dbReference>
<evidence type="ECO:0000313" key="3">
    <source>
        <dbReference type="Proteomes" id="UP000199400"/>
    </source>
</evidence>
<dbReference type="STRING" id="54.SAMN02745121_03564"/>
<proteinExistence type="inferred from homology"/>
<gene>
    <name evidence="2" type="ORF">SAMN02745121_03564</name>
</gene>
<dbReference type="SUPFAM" id="SSF109755">
    <property type="entry name" value="PhoU-like"/>
    <property type="match status" value="1"/>
</dbReference>
<keyword evidence="3" id="KW-1185">Reference proteome</keyword>
<evidence type="ECO:0000256" key="1">
    <source>
        <dbReference type="ARBA" id="ARBA00008591"/>
    </source>
</evidence>
<reference evidence="3" key="1">
    <citation type="submission" date="2016-10" db="EMBL/GenBank/DDBJ databases">
        <authorList>
            <person name="Varghese N."/>
            <person name="Submissions S."/>
        </authorList>
    </citation>
    <scope>NUCLEOTIDE SEQUENCE [LARGE SCALE GENOMIC DNA]</scope>
    <source>
        <strain evidence="3">ATCC 25963</strain>
    </source>
</reference>
<accession>A0A1I1YVC5</accession>
<dbReference type="InterPro" id="IPR038078">
    <property type="entry name" value="PhoU-like_sf"/>
</dbReference>
<dbReference type="Proteomes" id="UP000199400">
    <property type="component" value="Unassembled WGS sequence"/>
</dbReference>
<evidence type="ECO:0008006" key="4">
    <source>
        <dbReference type="Google" id="ProtNLM"/>
    </source>
</evidence>
<dbReference type="RefSeq" id="WP_096328273.1">
    <property type="nucleotide sequence ID" value="NZ_FOMX01000010.1"/>
</dbReference>
<sequence>MALQDVIRWLLPREDVFYGLIERQSELLEQAARALADFAHGVPAERVRETVQELEHQADAIVYEIEEQLARVFVTPIDREDIQLLAASIDDIVDLINLTGRTFELYAVPEPSPPMVELMNILVKMAELLKAELPALRRHEYAKLIAVGRVIKQHEKEADRIFRNAVGQLFHDPAIDAKVLLRDKEVLEDLEKAIDKCETVAERLKNLAVKHG</sequence>
<dbReference type="Pfam" id="PF01865">
    <property type="entry name" value="PhoU_div"/>
    <property type="match status" value="1"/>
</dbReference>
<dbReference type="AlphaFoldDB" id="A0A1I1YVC5"/>
<evidence type="ECO:0000313" key="2">
    <source>
        <dbReference type="EMBL" id="SFE23429.1"/>
    </source>
</evidence>
<dbReference type="PANTHER" id="PTHR37298">
    <property type="entry name" value="UPF0111 PROTEIN YKAA"/>
    <property type="match status" value="1"/>
</dbReference>
<organism evidence="2 3">
    <name type="scientific">Nannocystis exedens</name>
    <dbReference type="NCBI Taxonomy" id="54"/>
    <lineage>
        <taxon>Bacteria</taxon>
        <taxon>Pseudomonadati</taxon>
        <taxon>Myxococcota</taxon>
        <taxon>Polyangia</taxon>
        <taxon>Nannocystales</taxon>
        <taxon>Nannocystaceae</taxon>
        <taxon>Nannocystis</taxon>
    </lineage>
</organism>
<comment type="similarity">
    <text evidence="1">Belongs to the UPF0111 family.</text>
</comment>
<dbReference type="InterPro" id="IPR052912">
    <property type="entry name" value="UPF0111_domain"/>
</dbReference>
<protein>
    <recommendedName>
        <fullName evidence="4">Phosphate transport regulator</fullName>
    </recommendedName>
</protein>
<dbReference type="PANTHER" id="PTHR37298:SF1">
    <property type="entry name" value="UPF0111 PROTEIN YKAA"/>
    <property type="match status" value="1"/>
</dbReference>
<dbReference type="EMBL" id="FOMX01000010">
    <property type="protein sequence ID" value="SFE23429.1"/>
    <property type="molecule type" value="Genomic_DNA"/>
</dbReference>
<dbReference type="OrthoDB" id="9797568at2"/>
<name>A0A1I1YVC5_9BACT</name>
<dbReference type="Gene3D" id="1.20.58.220">
    <property type="entry name" value="Phosphate transport system protein phou homolog 2, domain 2"/>
    <property type="match status" value="1"/>
</dbReference>